<protein>
    <submittedName>
        <fullName evidence="1">Uncharacterized protein</fullName>
    </submittedName>
</protein>
<evidence type="ECO:0000313" key="1">
    <source>
        <dbReference type="EMBL" id="TRU50320.1"/>
    </source>
</evidence>
<dbReference type="AlphaFoldDB" id="A0A552FUC3"/>
<reference evidence="1 2" key="1">
    <citation type="submission" date="2019-01" db="EMBL/GenBank/DDBJ databases">
        <title>Coherence of Microcystis species and biogeography revealed through population genomics.</title>
        <authorList>
            <person name="Perez-Carrascal O.M."/>
            <person name="Terrat Y."/>
            <person name="Giani A."/>
            <person name="Fortin N."/>
            <person name="Tromas N."/>
            <person name="Shapiro B.J."/>
        </authorList>
    </citation>
    <scope>NUCLEOTIDE SEQUENCE [LARGE SCALE GENOMIC DNA]</scope>
    <source>
        <strain evidence="1">Ma_QC_Ca_00000000_S207</strain>
    </source>
</reference>
<dbReference type="EMBL" id="SFBF01000111">
    <property type="protein sequence ID" value="TRU50320.1"/>
    <property type="molecule type" value="Genomic_DNA"/>
</dbReference>
<organism evidence="1 2">
    <name type="scientific">Microcystis aeruginosa Ma_QC_Ca_00000000_S207</name>
    <dbReference type="NCBI Taxonomy" id="2486251"/>
    <lineage>
        <taxon>Bacteria</taxon>
        <taxon>Bacillati</taxon>
        <taxon>Cyanobacteriota</taxon>
        <taxon>Cyanophyceae</taxon>
        <taxon>Oscillatoriophycideae</taxon>
        <taxon>Chroococcales</taxon>
        <taxon>Microcystaceae</taxon>
        <taxon>Microcystis</taxon>
    </lineage>
</organism>
<accession>A0A552FUC3</accession>
<name>A0A552FUC3_MICAE</name>
<sequence length="266" mass="29471">MTTMLRRVQQFLDSGDSDKAREEIDRAFGNLRKVDSHVREFAALLALGSIEASEIGLGVLGRKLLQNDSEINNEVIWLFIASILSRNSIPADSPSRISLLVLTASVNSWELPIFALLAPALDAFLKVSLADGTPLIAEQTLDFLTTWGRIYAKAPHVKTQLQELQSLSNNLLEQVDDLELKAEWSEGINIFFEEASTIKYSDSNIFSNGGELIKKIYNTQSLQRDTEDKNLAETKDKLLRLVTSSLATIGTVLDSHGVILNLVIKN</sequence>
<comment type="caution">
    <text evidence="1">The sequence shown here is derived from an EMBL/GenBank/DDBJ whole genome shotgun (WGS) entry which is preliminary data.</text>
</comment>
<gene>
    <name evidence="1" type="ORF">EWV91_06210</name>
</gene>
<dbReference type="Proteomes" id="UP000320293">
    <property type="component" value="Unassembled WGS sequence"/>
</dbReference>
<proteinExistence type="predicted"/>
<evidence type="ECO:0000313" key="2">
    <source>
        <dbReference type="Proteomes" id="UP000320293"/>
    </source>
</evidence>